<dbReference type="GO" id="GO:0071978">
    <property type="term" value="P:bacterial-type flagellum-dependent swarming motility"/>
    <property type="evidence" value="ECO:0007669"/>
    <property type="project" value="TreeGrafter"/>
</dbReference>
<dbReference type="NCBIfam" id="TIGR02490">
    <property type="entry name" value="flgF"/>
    <property type="match status" value="1"/>
</dbReference>
<dbReference type="RefSeq" id="WP_076699184.1">
    <property type="nucleotide sequence ID" value="NZ_CP015093.1"/>
</dbReference>
<name>A0A1P8UTE2_9RHOB</name>
<comment type="subunit">
    <text evidence="4">The basal body constitutes a major portion of the flagellar organelle and consists of five rings (E,L,P,S, and M) mounted on a central rod. The rod consists of about 26 subunits of FlgG in the distal portion, and FlgB, FlgC and FlgF are thought to build up the proximal portion of the rod with about 6 subunits each.</text>
</comment>
<protein>
    <recommendedName>
        <fullName evidence="4">Flagellar basal-body rod protein FlgF</fullName>
    </recommendedName>
</protein>
<feature type="domain" description="Flagellar basal body rod protein N-terminal" evidence="5">
    <location>
        <begin position="7"/>
        <end position="35"/>
    </location>
</feature>
<dbReference type="Pfam" id="PF00460">
    <property type="entry name" value="Flg_bb_rod"/>
    <property type="match status" value="1"/>
</dbReference>
<dbReference type="InterPro" id="IPR037925">
    <property type="entry name" value="FlgE/F/G-like"/>
</dbReference>
<reference evidence="8 9" key="1">
    <citation type="submission" date="2016-04" db="EMBL/GenBank/DDBJ databases">
        <title>Deep-sea bacteria in the southern Pacific.</title>
        <authorList>
            <person name="Tang K."/>
        </authorList>
    </citation>
    <scope>NUCLEOTIDE SEQUENCE [LARGE SCALE GENOMIC DNA]</scope>
    <source>
        <strain evidence="8 9">JLT2014</strain>
    </source>
</reference>
<comment type="subcellular location">
    <subcellularLocation>
        <location evidence="1 4">Bacterial flagellum basal body</location>
    </subcellularLocation>
</comment>
<dbReference type="InterPro" id="IPR053967">
    <property type="entry name" value="LlgE_F_G-like_D1"/>
</dbReference>
<evidence type="ECO:0000313" key="9">
    <source>
        <dbReference type="Proteomes" id="UP000187059"/>
    </source>
</evidence>
<keyword evidence="8" id="KW-0969">Cilium</keyword>
<dbReference type="Pfam" id="PF22692">
    <property type="entry name" value="LlgE_F_G_D1"/>
    <property type="match status" value="1"/>
</dbReference>
<dbReference type="KEGG" id="paby:Ga0080574_TMP2326"/>
<dbReference type="GO" id="GO:0030694">
    <property type="term" value="C:bacterial-type flagellum basal body, rod"/>
    <property type="evidence" value="ECO:0007669"/>
    <property type="project" value="UniProtKB-UniRule"/>
</dbReference>
<feature type="domain" description="Flagellar hook protein FlgE/F/G-like D1" evidence="7">
    <location>
        <begin position="81"/>
        <end position="146"/>
    </location>
</feature>
<comment type="similarity">
    <text evidence="2 4">Belongs to the flagella basal body rod proteins family.</text>
</comment>
<evidence type="ECO:0000259" key="7">
    <source>
        <dbReference type="Pfam" id="PF22692"/>
    </source>
</evidence>
<organism evidence="8 9">
    <name type="scientific">Salipiger abyssi</name>
    <dbReference type="NCBI Taxonomy" id="1250539"/>
    <lineage>
        <taxon>Bacteria</taxon>
        <taxon>Pseudomonadati</taxon>
        <taxon>Pseudomonadota</taxon>
        <taxon>Alphaproteobacteria</taxon>
        <taxon>Rhodobacterales</taxon>
        <taxon>Roseobacteraceae</taxon>
        <taxon>Salipiger</taxon>
    </lineage>
</organism>
<proteinExistence type="inferred from homology"/>
<dbReference type="NCBIfam" id="TIGR03506">
    <property type="entry name" value="FlgEFG_subfam"/>
    <property type="match status" value="1"/>
</dbReference>
<evidence type="ECO:0000256" key="3">
    <source>
        <dbReference type="ARBA" id="ARBA00023143"/>
    </source>
</evidence>
<dbReference type="InterPro" id="IPR010930">
    <property type="entry name" value="Flg_bb/hook_C_dom"/>
</dbReference>
<dbReference type="PANTHER" id="PTHR30435">
    <property type="entry name" value="FLAGELLAR PROTEIN"/>
    <property type="match status" value="1"/>
</dbReference>
<dbReference type="SUPFAM" id="SSF117143">
    <property type="entry name" value="Flagellar hook protein flgE"/>
    <property type="match status" value="1"/>
</dbReference>
<dbReference type="Proteomes" id="UP000187059">
    <property type="component" value="Chromosome"/>
</dbReference>
<keyword evidence="9" id="KW-1185">Reference proteome</keyword>
<dbReference type="NCBIfam" id="NF009332">
    <property type="entry name" value="PRK12690.1"/>
    <property type="match status" value="1"/>
</dbReference>
<evidence type="ECO:0000259" key="6">
    <source>
        <dbReference type="Pfam" id="PF06429"/>
    </source>
</evidence>
<dbReference type="PROSITE" id="PS00588">
    <property type="entry name" value="FLAGELLA_BB_ROD"/>
    <property type="match status" value="1"/>
</dbReference>
<keyword evidence="8" id="KW-0282">Flagellum</keyword>
<evidence type="ECO:0000313" key="8">
    <source>
        <dbReference type="EMBL" id="APZ52660.1"/>
    </source>
</evidence>
<dbReference type="InterPro" id="IPR019776">
    <property type="entry name" value="Flagellar_basal_body_rod_CS"/>
</dbReference>
<dbReference type="STRING" id="1250539.Ga0080574_TMP2326"/>
<dbReference type="InterPro" id="IPR020013">
    <property type="entry name" value="Flagellar_FlgE/F/G"/>
</dbReference>
<dbReference type="AlphaFoldDB" id="A0A1P8UTE2"/>
<evidence type="ECO:0000256" key="4">
    <source>
        <dbReference type="RuleBase" id="RU362116"/>
    </source>
</evidence>
<feature type="domain" description="Flagellar basal-body/hook protein C-terminal" evidence="6">
    <location>
        <begin position="189"/>
        <end position="232"/>
    </location>
</feature>
<sequence length="237" mass="25421">MGITDYTTLSRQQGLMREMRMIANNIANSATTGYRQQGLIFSEYVRSTDLAGSVSMSAAHVRNSSFAQGTLTRTGGQFDLAIEGDGFFLIQSPQGERLTRDGAFSVSAAGDLVTQDGYPVLDAGGAPVFIPPDASDLAVAQDGTLSSNGRPLGQVGIVQPLDPLGLVREGGVMFRADDGVGPAENPRVMQGFVESSNVDPILQIARMIEVQRAYEMGQNFLQREDERVRAAIKAFIK</sequence>
<evidence type="ECO:0000259" key="5">
    <source>
        <dbReference type="Pfam" id="PF00460"/>
    </source>
</evidence>
<keyword evidence="8" id="KW-0966">Cell projection</keyword>
<gene>
    <name evidence="8" type="ORF">Ga0080574_TMP2326</name>
</gene>
<dbReference type="InterPro" id="IPR001444">
    <property type="entry name" value="Flag_bb_rod_N"/>
</dbReference>
<keyword evidence="3 4" id="KW-0975">Bacterial flagellum</keyword>
<accession>A0A1P8UTE2</accession>
<dbReference type="PANTHER" id="PTHR30435:SF19">
    <property type="entry name" value="FLAGELLAR BASAL-BODY ROD PROTEIN FLGG"/>
    <property type="match status" value="1"/>
</dbReference>
<evidence type="ECO:0000256" key="2">
    <source>
        <dbReference type="ARBA" id="ARBA00009677"/>
    </source>
</evidence>
<dbReference type="EMBL" id="CP015093">
    <property type="protein sequence ID" value="APZ52660.1"/>
    <property type="molecule type" value="Genomic_DNA"/>
</dbReference>
<dbReference type="Pfam" id="PF06429">
    <property type="entry name" value="Flg_bbr_C"/>
    <property type="match status" value="1"/>
</dbReference>
<evidence type="ECO:0000256" key="1">
    <source>
        <dbReference type="ARBA" id="ARBA00004117"/>
    </source>
</evidence>
<dbReference type="OrthoDB" id="9804559at2"/>
<dbReference type="InterPro" id="IPR012836">
    <property type="entry name" value="FlgF"/>
</dbReference>